<feature type="region of interest" description="Disordered" evidence="1">
    <location>
        <begin position="413"/>
        <end position="461"/>
    </location>
</feature>
<organism evidence="3 4">
    <name type="scientific">Eiseniibacteriota bacterium</name>
    <dbReference type="NCBI Taxonomy" id="2212470"/>
    <lineage>
        <taxon>Bacteria</taxon>
        <taxon>Candidatus Eiseniibacteriota</taxon>
    </lineage>
</organism>
<keyword evidence="2" id="KW-0472">Membrane</keyword>
<accession>A0A538SY79</accession>
<evidence type="ECO:0000313" key="4">
    <source>
        <dbReference type="Proteomes" id="UP000319829"/>
    </source>
</evidence>
<dbReference type="AlphaFoldDB" id="A0A538SY79"/>
<keyword evidence="2" id="KW-1133">Transmembrane helix</keyword>
<name>A0A538SY79_UNCEI</name>
<dbReference type="InterPro" id="IPR025738">
    <property type="entry name" value="BatD"/>
</dbReference>
<feature type="transmembrane region" description="Helical" evidence="2">
    <location>
        <begin position="12"/>
        <end position="33"/>
    </location>
</feature>
<evidence type="ECO:0000256" key="1">
    <source>
        <dbReference type="SAM" id="MobiDB-lite"/>
    </source>
</evidence>
<dbReference type="Pfam" id="PF13584">
    <property type="entry name" value="BatD"/>
    <property type="match status" value="2"/>
</dbReference>
<proteinExistence type="predicted"/>
<dbReference type="Proteomes" id="UP000319829">
    <property type="component" value="Unassembled WGS sequence"/>
</dbReference>
<dbReference type="PANTHER" id="PTHR40940:SF2">
    <property type="entry name" value="BATD"/>
    <property type="match status" value="1"/>
</dbReference>
<gene>
    <name evidence="3" type="ORF">E6K74_00330</name>
</gene>
<evidence type="ECO:0000313" key="3">
    <source>
        <dbReference type="EMBL" id="TMQ56315.1"/>
    </source>
</evidence>
<dbReference type="EMBL" id="VBOU01000002">
    <property type="protein sequence ID" value="TMQ56315.1"/>
    <property type="molecule type" value="Genomic_DNA"/>
</dbReference>
<sequence length="613" mass="65598">MKGRAVPRRRPDIVIGRTAVIAFAFAVSVGGVATPRASWCGVSPSGSLSIEATLQPDHVAPGEQATLTVQIRSAGLNLPDVGVPPLQNVTVQRAGTAQNFSMVQGRVERTSTTVYRLIPRTEGIVTIPPLRVSVGRDHAETAPLTLTVSRASASRGTAPRPLRGGANAPAGTPEVFVKATVDRSRVYWNQQIVLSLRLYSRVDIIGDVDWKAPSMTGFWTEGLGPPRQRRVTLNGVEYGMMEIPTALFPTRTGTLTIGPAQMRFRVARVIQPPDPWSMLAIPEVVPQDMALTSDPITITVDPLPARPPPGFQGAVGDFTLALHVDGPTARAGEPILARATIRGTGNVSTIRDPEIRAAGAARQYVAGSATRIDRSGDRLIGERETDVAFVADDPGVVVILPVRFAWFDPEGRRYRSQSSDSAKVQVLPGNLTESKAGRPSPGAPMPAAPRRAQGPSGRLTLDPPIGSTALVGFSVLAYAAAVATARARRRLHRDPRFVRMQSLDTLIARDLARANSLVAQKKPARAAVLAENALHAGAGYRFDVDVAGLPRAEMFGKLRAHGAQERQIAALESLFESLEGIAYAPPETRSADARQAIRAVSAEIGRYRRDLAR</sequence>
<reference evidence="3 4" key="1">
    <citation type="journal article" date="2019" name="Nat. Microbiol.">
        <title>Mediterranean grassland soil C-N compound turnover is dependent on rainfall and depth, and is mediated by genomically divergent microorganisms.</title>
        <authorList>
            <person name="Diamond S."/>
            <person name="Andeer P.F."/>
            <person name="Li Z."/>
            <person name="Crits-Christoph A."/>
            <person name="Burstein D."/>
            <person name="Anantharaman K."/>
            <person name="Lane K.R."/>
            <person name="Thomas B.C."/>
            <person name="Pan C."/>
            <person name="Northen T.R."/>
            <person name="Banfield J.F."/>
        </authorList>
    </citation>
    <scope>NUCLEOTIDE SEQUENCE [LARGE SCALE GENOMIC DNA]</scope>
    <source>
        <strain evidence="3">WS_4</strain>
    </source>
</reference>
<evidence type="ECO:0000256" key="2">
    <source>
        <dbReference type="SAM" id="Phobius"/>
    </source>
</evidence>
<keyword evidence="2" id="KW-0812">Transmembrane</keyword>
<dbReference type="PANTHER" id="PTHR40940">
    <property type="entry name" value="PROTEIN BATD-RELATED"/>
    <property type="match status" value="1"/>
</dbReference>
<comment type="caution">
    <text evidence="3">The sequence shown here is derived from an EMBL/GenBank/DDBJ whole genome shotgun (WGS) entry which is preliminary data.</text>
</comment>
<protein>
    <submittedName>
        <fullName evidence="3">Protein BatD</fullName>
    </submittedName>
</protein>
<feature type="region of interest" description="Disordered" evidence="1">
    <location>
        <begin position="150"/>
        <end position="169"/>
    </location>
</feature>